<dbReference type="GO" id="GO:0009055">
    <property type="term" value="F:electron transfer activity"/>
    <property type="evidence" value="ECO:0007669"/>
    <property type="project" value="InterPro"/>
</dbReference>
<evidence type="ECO:0000313" key="7">
    <source>
        <dbReference type="Proteomes" id="UP000001366"/>
    </source>
</evidence>
<dbReference type="EMBL" id="CP001230">
    <property type="protein sequence ID" value="ACO03107.1"/>
    <property type="molecule type" value="Genomic_DNA"/>
</dbReference>
<evidence type="ECO:0000256" key="3">
    <source>
        <dbReference type="ARBA" id="ARBA00023004"/>
    </source>
</evidence>
<keyword evidence="3 4" id="KW-0408">Iron</keyword>
<dbReference type="GO" id="GO:0046872">
    <property type="term" value="F:metal ion binding"/>
    <property type="evidence" value="ECO:0007669"/>
    <property type="project" value="UniProtKB-KW"/>
</dbReference>
<dbReference type="InterPro" id="IPR036909">
    <property type="entry name" value="Cyt_c-like_dom_sf"/>
</dbReference>
<dbReference type="GO" id="GO:0020037">
    <property type="term" value="F:heme binding"/>
    <property type="evidence" value="ECO:0007669"/>
    <property type="project" value="InterPro"/>
</dbReference>
<dbReference type="OrthoDB" id="8562939at2"/>
<gene>
    <name evidence="6" type="ordered locus">PERMA_1893</name>
</gene>
<keyword evidence="1 4" id="KW-0349">Heme</keyword>
<feature type="domain" description="Cytochrome c" evidence="5">
    <location>
        <begin position="66"/>
        <end position="174"/>
    </location>
</feature>
<evidence type="ECO:0000259" key="5">
    <source>
        <dbReference type="PROSITE" id="PS51007"/>
    </source>
</evidence>
<protein>
    <submittedName>
        <fullName evidence="6">Sulfur oxidation protein SoxX</fullName>
    </submittedName>
</protein>
<organism evidence="6 7">
    <name type="scientific">Persephonella marina (strain DSM 14350 / EX-H1)</name>
    <dbReference type="NCBI Taxonomy" id="123214"/>
    <lineage>
        <taxon>Bacteria</taxon>
        <taxon>Pseudomonadati</taxon>
        <taxon>Aquificota</taxon>
        <taxon>Aquificia</taxon>
        <taxon>Aquificales</taxon>
        <taxon>Hydrogenothermaceae</taxon>
        <taxon>Persephonella</taxon>
    </lineage>
</organism>
<dbReference type="STRING" id="123214.PERMA_1893"/>
<dbReference type="HOGENOM" id="CLU_1453710_0_0_0"/>
<dbReference type="KEGG" id="pmx:PERMA_1893"/>
<dbReference type="NCBIfam" id="TIGR04485">
    <property type="entry name" value="thiosulf_SoxX"/>
    <property type="match status" value="1"/>
</dbReference>
<dbReference type="PROSITE" id="PS51007">
    <property type="entry name" value="CYTC"/>
    <property type="match status" value="1"/>
</dbReference>
<dbReference type="InterPro" id="IPR009056">
    <property type="entry name" value="Cyt_c-like_dom"/>
</dbReference>
<proteinExistence type="predicted"/>
<dbReference type="SUPFAM" id="SSF46626">
    <property type="entry name" value="Cytochrome c"/>
    <property type="match status" value="1"/>
</dbReference>
<reference evidence="6 7" key="1">
    <citation type="journal article" date="2009" name="J. Bacteriol.">
        <title>Complete and draft genome sequences of six members of the Aquificales.</title>
        <authorList>
            <person name="Reysenbach A.L."/>
            <person name="Hamamura N."/>
            <person name="Podar M."/>
            <person name="Griffiths E."/>
            <person name="Ferreira S."/>
            <person name="Hochstein R."/>
            <person name="Heidelberg J."/>
            <person name="Johnson J."/>
            <person name="Mead D."/>
            <person name="Pohorille A."/>
            <person name="Sarmiento M."/>
            <person name="Schweighofer K."/>
            <person name="Seshadri R."/>
            <person name="Voytek M.A."/>
        </authorList>
    </citation>
    <scope>NUCLEOTIDE SEQUENCE [LARGE SCALE GENOMIC DNA]</scope>
    <source>
        <strain evidence="7">DSM 14350 / EX-H1</strain>
    </source>
</reference>
<dbReference type="AlphaFoldDB" id="C0QSK9"/>
<evidence type="ECO:0000256" key="2">
    <source>
        <dbReference type="ARBA" id="ARBA00022723"/>
    </source>
</evidence>
<accession>C0QSK9</accession>
<evidence type="ECO:0000313" key="6">
    <source>
        <dbReference type="EMBL" id="ACO03107.1"/>
    </source>
</evidence>
<dbReference type="PaxDb" id="123214-PERMA_1893"/>
<name>C0QSK9_PERMH</name>
<dbReference type="eggNOG" id="COG2010">
    <property type="taxonomic scope" value="Bacteria"/>
</dbReference>
<dbReference type="Proteomes" id="UP000001366">
    <property type="component" value="Chromosome"/>
</dbReference>
<evidence type="ECO:0000256" key="1">
    <source>
        <dbReference type="ARBA" id="ARBA00022617"/>
    </source>
</evidence>
<keyword evidence="7" id="KW-1185">Reference proteome</keyword>
<sequence length="174" mass="19267">MKVKGLLSSLLAVSGFVIFTTDSYGGSIQFEHPDAKQIMLKDIPPGPRLYAVPENCKLNDPKFVAKKAPEGKKIFNDKKTANCVACHCAPGSVGCGNIGPDLDHYRTTLMKAEYIDGSKKSIDWLYQRIADYRVQIPSEFKDHPFFNTMTVNLTTGKLNYDQVCALAAFLLSLE</sequence>
<dbReference type="Gene3D" id="1.10.760.10">
    <property type="entry name" value="Cytochrome c-like domain"/>
    <property type="match status" value="1"/>
</dbReference>
<dbReference type="InterPro" id="IPR030999">
    <property type="entry name" value="Thiosulf_SoxX"/>
</dbReference>
<evidence type="ECO:0000256" key="4">
    <source>
        <dbReference type="PROSITE-ProRule" id="PRU00433"/>
    </source>
</evidence>
<dbReference type="RefSeq" id="WP_012675346.1">
    <property type="nucleotide sequence ID" value="NC_012440.1"/>
</dbReference>
<keyword evidence="2 4" id="KW-0479">Metal-binding</keyword>